<sequence length="215" mass="25562">MTCTWDTHSDPNKSRKQAEYVQRKWITQLMDEAKYKFDFDSTANKKCLRDFQLYQQHLKNLSIWAVRMLESSEWPSVGVYAAMTYSMGNWDECLRVDQYEIKGQYCLVEASYDWTENFENNKTDNKYTWPDERASVWNALKKFNKMTWLTKRQNLHWALCIPASCQPSEIALSLNKTLYPIFEDQGMSIKVNVDAELCSRRNGSHNFSRGFYIFW</sequence>
<dbReference type="PANTHER" id="PTHR11161:SF0">
    <property type="entry name" value="O-ACYLTRANSFERASE LIKE PROTEIN"/>
    <property type="match status" value="1"/>
</dbReference>
<evidence type="ECO:0000259" key="1">
    <source>
        <dbReference type="SMART" id="SM00703"/>
    </source>
</evidence>
<dbReference type="InterPro" id="IPR052728">
    <property type="entry name" value="O2_lipid_transport_reg"/>
</dbReference>
<accession>A0AAN9TGX4</accession>
<dbReference type="SMART" id="SM00703">
    <property type="entry name" value="NRF"/>
    <property type="match status" value="1"/>
</dbReference>
<dbReference type="InterPro" id="IPR006621">
    <property type="entry name" value="Nose-resist-to-fluoxetine_N"/>
</dbReference>
<reference evidence="2 3" key="1">
    <citation type="submission" date="2024-03" db="EMBL/GenBank/DDBJ databases">
        <title>Adaptation during the transition from Ophiocordyceps entomopathogen to insect associate is accompanied by gene loss and intensified selection.</title>
        <authorList>
            <person name="Ward C.M."/>
            <person name="Onetto C.A."/>
            <person name="Borneman A.R."/>
        </authorList>
    </citation>
    <scope>NUCLEOTIDE SEQUENCE [LARGE SCALE GENOMIC DNA]</scope>
    <source>
        <strain evidence="2">AWRI1</strain>
        <tissue evidence="2">Single Adult Female</tissue>
    </source>
</reference>
<keyword evidence="3" id="KW-1185">Reference proteome</keyword>
<dbReference type="Pfam" id="PF20146">
    <property type="entry name" value="NRF"/>
    <property type="match status" value="1"/>
</dbReference>
<dbReference type="PANTHER" id="PTHR11161">
    <property type="entry name" value="O-ACYLTRANSFERASE"/>
    <property type="match status" value="1"/>
</dbReference>
<comment type="caution">
    <text evidence="2">The sequence shown here is derived from an EMBL/GenBank/DDBJ whole genome shotgun (WGS) entry which is preliminary data.</text>
</comment>
<gene>
    <name evidence="2" type="ORF">V9T40_005468</name>
</gene>
<dbReference type="Proteomes" id="UP001367676">
    <property type="component" value="Unassembled WGS sequence"/>
</dbReference>
<name>A0AAN9TGX4_9HEMI</name>
<evidence type="ECO:0000313" key="2">
    <source>
        <dbReference type="EMBL" id="KAK7588223.1"/>
    </source>
</evidence>
<protein>
    <recommendedName>
        <fullName evidence="1">Nose resistant-to-fluoxetine protein N-terminal domain-containing protein</fullName>
    </recommendedName>
</protein>
<dbReference type="AlphaFoldDB" id="A0AAN9TGX4"/>
<organism evidence="2 3">
    <name type="scientific">Parthenolecanium corni</name>
    <dbReference type="NCBI Taxonomy" id="536013"/>
    <lineage>
        <taxon>Eukaryota</taxon>
        <taxon>Metazoa</taxon>
        <taxon>Ecdysozoa</taxon>
        <taxon>Arthropoda</taxon>
        <taxon>Hexapoda</taxon>
        <taxon>Insecta</taxon>
        <taxon>Pterygota</taxon>
        <taxon>Neoptera</taxon>
        <taxon>Paraneoptera</taxon>
        <taxon>Hemiptera</taxon>
        <taxon>Sternorrhyncha</taxon>
        <taxon>Coccoidea</taxon>
        <taxon>Coccidae</taxon>
        <taxon>Parthenolecanium</taxon>
    </lineage>
</organism>
<feature type="domain" description="Nose resistant-to-fluoxetine protein N-terminal" evidence="1">
    <location>
        <begin position="44"/>
        <end position="200"/>
    </location>
</feature>
<dbReference type="EMBL" id="JBBCAQ010000023">
    <property type="protein sequence ID" value="KAK7588223.1"/>
    <property type="molecule type" value="Genomic_DNA"/>
</dbReference>
<evidence type="ECO:0000313" key="3">
    <source>
        <dbReference type="Proteomes" id="UP001367676"/>
    </source>
</evidence>
<proteinExistence type="predicted"/>